<dbReference type="Gene3D" id="3.40.190.150">
    <property type="entry name" value="Bordetella uptake gene, domain 1"/>
    <property type="match status" value="1"/>
</dbReference>
<dbReference type="RefSeq" id="WP_124080348.1">
    <property type="nucleotide sequence ID" value="NZ_UWPJ01000023.1"/>
</dbReference>
<keyword evidence="2" id="KW-0732">Signal</keyword>
<dbReference type="InterPro" id="IPR042100">
    <property type="entry name" value="Bug_dom1"/>
</dbReference>
<proteinExistence type="inferred from homology"/>
<dbReference type="PIRSF" id="PIRSF017082">
    <property type="entry name" value="YflP"/>
    <property type="match status" value="1"/>
</dbReference>
<dbReference type="SUPFAM" id="SSF53850">
    <property type="entry name" value="Periplasmic binding protein-like II"/>
    <property type="match status" value="1"/>
</dbReference>
<reference evidence="3 4" key="1">
    <citation type="submission" date="2018-10" db="EMBL/GenBank/DDBJ databases">
        <authorList>
            <person name="Criscuolo A."/>
        </authorList>
    </citation>
    <scope>NUCLEOTIDE SEQUENCE [LARGE SCALE GENOMIC DNA]</scope>
    <source>
        <strain evidence="3">DnA1</strain>
    </source>
</reference>
<dbReference type="PANTHER" id="PTHR42928:SF5">
    <property type="entry name" value="BLR1237 PROTEIN"/>
    <property type="match status" value="1"/>
</dbReference>
<dbReference type="EMBL" id="UWPJ01000023">
    <property type="protein sequence ID" value="VCU70887.1"/>
    <property type="molecule type" value="Genomic_DNA"/>
</dbReference>
<dbReference type="CDD" id="cd13578">
    <property type="entry name" value="PBP2_Bug27"/>
    <property type="match status" value="1"/>
</dbReference>
<keyword evidence="3" id="KW-0675">Receptor</keyword>
<feature type="chain" id="PRO_5018001840" evidence="2">
    <location>
        <begin position="31"/>
        <end position="329"/>
    </location>
</feature>
<protein>
    <submittedName>
        <fullName evidence="3">Tripartite tricarboxylate transporter family receptor</fullName>
    </submittedName>
</protein>
<dbReference type="PANTHER" id="PTHR42928">
    <property type="entry name" value="TRICARBOXYLATE-BINDING PROTEIN"/>
    <property type="match status" value="1"/>
</dbReference>
<organism evidence="3 4">
    <name type="scientific">Pigmentiphaga humi</name>
    <dbReference type="NCBI Taxonomy" id="2478468"/>
    <lineage>
        <taxon>Bacteria</taxon>
        <taxon>Pseudomonadati</taxon>
        <taxon>Pseudomonadota</taxon>
        <taxon>Betaproteobacteria</taxon>
        <taxon>Burkholderiales</taxon>
        <taxon>Alcaligenaceae</taxon>
        <taxon>Pigmentiphaga</taxon>
    </lineage>
</organism>
<name>A0A3P4B3K8_9BURK</name>
<dbReference type="Pfam" id="PF03401">
    <property type="entry name" value="TctC"/>
    <property type="match status" value="1"/>
</dbReference>
<evidence type="ECO:0000313" key="4">
    <source>
        <dbReference type="Proteomes" id="UP000277294"/>
    </source>
</evidence>
<comment type="similarity">
    <text evidence="1">Belongs to the UPF0065 (bug) family.</text>
</comment>
<accession>A0A3P4B3K8</accession>
<sequence>MSFFTTLRRTSVAMTVGLALAGAGVQSVHAAYPDRPIRLIVPSPPGDGSDTLARNMSKAMSEFLGQSLVIENKPGAGGSIASDLAAKAAPDGYTVLLGNASTHAVTPGLYSKLPYDADKAFAAVSLLASAPNVLVVTPTLPVKTVGDFIAYAKANPGKLNVGSAGNGSLSHLSGILFNSMAGVDIAHVPYKGAAPAVTGVMGGEISALMINIPTVSQQIQSGKLRALAVSSLQRSPALPDVPTLDESGLKGYNTEAWFGLFVPAGTPEAVIAKLQSAADAALKNEAVLTNIRNMGAVPKDLKGKAFADFVKQEAAKYDAIIKQANVRID</sequence>
<keyword evidence="4" id="KW-1185">Reference proteome</keyword>
<dbReference type="OrthoDB" id="8677120at2"/>
<evidence type="ECO:0000256" key="2">
    <source>
        <dbReference type="SAM" id="SignalP"/>
    </source>
</evidence>
<gene>
    <name evidence="3" type="ORF">PIGHUM_02966</name>
</gene>
<evidence type="ECO:0000256" key="1">
    <source>
        <dbReference type="ARBA" id="ARBA00006987"/>
    </source>
</evidence>
<dbReference type="Gene3D" id="3.40.190.10">
    <property type="entry name" value="Periplasmic binding protein-like II"/>
    <property type="match status" value="1"/>
</dbReference>
<dbReference type="AlphaFoldDB" id="A0A3P4B3K8"/>
<evidence type="ECO:0000313" key="3">
    <source>
        <dbReference type="EMBL" id="VCU70887.1"/>
    </source>
</evidence>
<feature type="signal peptide" evidence="2">
    <location>
        <begin position="1"/>
        <end position="30"/>
    </location>
</feature>
<dbReference type="InterPro" id="IPR005064">
    <property type="entry name" value="BUG"/>
</dbReference>
<dbReference type="Proteomes" id="UP000277294">
    <property type="component" value="Unassembled WGS sequence"/>
</dbReference>